<keyword evidence="10" id="KW-1185">Reference proteome</keyword>
<feature type="transmembrane region" description="Helical" evidence="7">
    <location>
        <begin position="244"/>
        <end position="265"/>
    </location>
</feature>
<dbReference type="Pfam" id="PF00528">
    <property type="entry name" value="BPD_transp_1"/>
    <property type="match status" value="1"/>
</dbReference>
<proteinExistence type="inferred from homology"/>
<dbReference type="SUPFAM" id="SSF161098">
    <property type="entry name" value="MetI-like"/>
    <property type="match status" value="1"/>
</dbReference>
<dbReference type="CDD" id="cd06261">
    <property type="entry name" value="TM_PBP2"/>
    <property type="match status" value="1"/>
</dbReference>
<name>A0ABY9WQJ6_9BACT</name>
<comment type="similarity">
    <text evidence="7">Belongs to the binding-protein-dependent transport system permease family.</text>
</comment>
<keyword evidence="4 7" id="KW-0812">Transmembrane</keyword>
<evidence type="ECO:0000313" key="10">
    <source>
        <dbReference type="Proteomes" id="UP001611383"/>
    </source>
</evidence>
<evidence type="ECO:0000256" key="3">
    <source>
        <dbReference type="ARBA" id="ARBA00022475"/>
    </source>
</evidence>
<protein>
    <submittedName>
        <fullName evidence="9">Carbohydrate ABC transporter permease</fullName>
    </submittedName>
</protein>
<evidence type="ECO:0000256" key="7">
    <source>
        <dbReference type="RuleBase" id="RU363032"/>
    </source>
</evidence>
<feature type="domain" description="ABC transmembrane type-1" evidence="8">
    <location>
        <begin position="76"/>
        <end position="265"/>
    </location>
</feature>
<keyword evidence="5 7" id="KW-1133">Transmembrane helix</keyword>
<dbReference type="RefSeq" id="WP_395815963.1">
    <property type="nucleotide sequence ID" value="NZ_CP043494.1"/>
</dbReference>
<feature type="transmembrane region" description="Helical" evidence="7">
    <location>
        <begin position="111"/>
        <end position="132"/>
    </location>
</feature>
<keyword evidence="2 7" id="KW-0813">Transport</keyword>
<evidence type="ECO:0000313" key="9">
    <source>
        <dbReference type="EMBL" id="WNG44002.1"/>
    </source>
</evidence>
<evidence type="ECO:0000256" key="2">
    <source>
        <dbReference type="ARBA" id="ARBA00022448"/>
    </source>
</evidence>
<feature type="transmembrane region" description="Helical" evidence="7">
    <location>
        <begin position="144"/>
        <end position="165"/>
    </location>
</feature>
<gene>
    <name evidence="9" type="ORF">F0U60_07770</name>
</gene>
<dbReference type="EMBL" id="CP043494">
    <property type="protein sequence ID" value="WNG44002.1"/>
    <property type="molecule type" value="Genomic_DNA"/>
</dbReference>
<dbReference type="InterPro" id="IPR000515">
    <property type="entry name" value="MetI-like"/>
</dbReference>
<keyword evidence="6 7" id="KW-0472">Membrane</keyword>
<accession>A0ABY9WQJ6</accession>
<evidence type="ECO:0000256" key="5">
    <source>
        <dbReference type="ARBA" id="ARBA00022989"/>
    </source>
</evidence>
<evidence type="ECO:0000256" key="6">
    <source>
        <dbReference type="ARBA" id="ARBA00023136"/>
    </source>
</evidence>
<evidence type="ECO:0000256" key="1">
    <source>
        <dbReference type="ARBA" id="ARBA00004651"/>
    </source>
</evidence>
<dbReference type="Gene3D" id="1.10.3720.10">
    <property type="entry name" value="MetI-like"/>
    <property type="match status" value="1"/>
</dbReference>
<dbReference type="PROSITE" id="PS50928">
    <property type="entry name" value="ABC_TM1"/>
    <property type="match status" value="1"/>
</dbReference>
<keyword evidence="3" id="KW-1003">Cell membrane</keyword>
<dbReference type="InterPro" id="IPR035906">
    <property type="entry name" value="MetI-like_sf"/>
</dbReference>
<sequence length="280" mass="30808">MRATTARPLSRLPFYVLLVLLTWVFVAPLLWMLSTSLKTNADATRLPPSWIPRPFTTEAYVPLLSLGSETPVLRWFLNSILTATANALLVVGTSVLAAYALARLEFPGRRVLFGLIVGTLFIPTFVFLIPNFLIVSSLGWLDSLWALIVPGAGSAFGVFFMRQFFTSLPRELEEAALLEGANQWQIFYRVILPLSRPGIATLTVLSFLTNYNDFIWPVYVLFSPGNFTLPPGLSILQGAYTTNYPVIMAGGVLASIPAIILFVLAQRHVIEGVSRSGLKG</sequence>
<evidence type="ECO:0000256" key="4">
    <source>
        <dbReference type="ARBA" id="ARBA00022692"/>
    </source>
</evidence>
<dbReference type="PANTHER" id="PTHR43744:SF12">
    <property type="entry name" value="ABC TRANSPORTER PERMEASE PROTEIN MG189-RELATED"/>
    <property type="match status" value="1"/>
</dbReference>
<feature type="transmembrane region" description="Helical" evidence="7">
    <location>
        <begin position="12"/>
        <end position="33"/>
    </location>
</feature>
<organism evidence="9 10">
    <name type="scientific">Archangium minus</name>
    <dbReference type="NCBI Taxonomy" id="83450"/>
    <lineage>
        <taxon>Bacteria</taxon>
        <taxon>Pseudomonadati</taxon>
        <taxon>Myxococcota</taxon>
        <taxon>Myxococcia</taxon>
        <taxon>Myxococcales</taxon>
        <taxon>Cystobacterineae</taxon>
        <taxon>Archangiaceae</taxon>
        <taxon>Archangium</taxon>
    </lineage>
</organism>
<reference evidence="9 10" key="1">
    <citation type="submission" date="2019-08" db="EMBL/GenBank/DDBJ databases">
        <title>Archangium and Cystobacter genomes.</title>
        <authorList>
            <person name="Chen I.-C.K."/>
            <person name="Wielgoss S."/>
        </authorList>
    </citation>
    <scope>NUCLEOTIDE SEQUENCE [LARGE SCALE GENOMIC DNA]</scope>
    <source>
        <strain evidence="9 10">Cbm 6</strain>
    </source>
</reference>
<dbReference type="PANTHER" id="PTHR43744">
    <property type="entry name" value="ABC TRANSPORTER PERMEASE PROTEIN MG189-RELATED-RELATED"/>
    <property type="match status" value="1"/>
</dbReference>
<dbReference type="Proteomes" id="UP001611383">
    <property type="component" value="Chromosome"/>
</dbReference>
<feature type="transmembrane region" description="Helical" evidence="7">
    <location>
        <begin position="75"/>
        <end position="99"/>
    </location>
</feature>
<comment type="subcellular location">
    <subcellularLocation>
        <location evidence="1 7">Cell membrane</location>
        <topology evidence="1 7">Multi-pass membrane protein</topology>
    </subcellularLocation>
</comment>
<evidence type="ECO:0000259" key="8">
    <source>
        <dbReference type="PROSITE" id="PS50928"/>
    </source>
</evidence>